<dbReference type="PANTHER" id="PTHR11851:SF224">
    <property type="entry name" value="PROCESSING PROTEASE"/>
    <property type="match status" value="1"/>
</dbReference>
<accession>A0ABT0CB16</accession>
<dbReference type="InterPro" id="IPR050361">
    <property type="entry name" value="MPP/UQCRC_Complex"/>
</dbReference>
<feature type="domain" description="Peptidase M16 C-terminal" evidence="2">
    <location>
        <begin position="176"/>
        <end position="354"/>
    </location>
</feature>
<comment type="caution">
    <text evidence="3">The sequence shown here is derived from an EMBL/GenBank/DDBJ whole genome shotgun (WGS) entry which is preliminary data.</text>
</comment>
<dbReference type="Proteomes" id="UP000830835">
    <property type="component" value="Unassembled WGS sequence"/>
</dbReference>
<feature type="domain" description="Peptidase M16 N-terminal" evidence="1">
    <location>
        <begin position="27"/>
        <end position="166"/>
    </location>
</feature>
<evidence type="ECO:0000313" key="4">
    <source>
        <dbReference type="Proteomes" id="UP000830835"/>
    </source>
</evidence>
<dbReference type="Gene3D" id="3.30.830.10">
    <property type="entry name" value="Metalloenzyme, LuxS/M16 peptidase-like"/>
    <property type="match status" value="2"/>
</dbReference>
<evidence type="ECO:0000259" key="1">
    <source>
        <dbReference type="Pfam" id="PF00675"/>
    </source>
</evidence>
<dbReference type="EMBL" id="JAFIRA010000017">
    <property type="protein sequence ID" value="MCJ2542909.1"/>
    <property type="molecule type" value="Genomic_DNA"/>
</dbReference>
<gene>
    <name evidence="3" type="ORF">JX360_08325</name>
</gene>
<reference evidence="3" key="1">
    <citation type="submission" date="2021-02" db="EMBL/GenBank/DDBJ databases">
        <title>The CRISPR/cas machinery reduction and long-range gene transfer in the hot spring cyanobacterium Synechococcus.</title>
        <authorList>
            <person name="Dvorak P."/>
            <person name="Jahodarova E."/>
            <person name="Hasler P."/>
            <person name="Poulickova A."/>
        </authorList>
    </citation>
    <scope>NUCLEOTIDE SEQUENCE</scope>
    <source>
        <strain evidence="3">Rupite</strain>
    </source>
</reference>
<dbReference type="InterPro" id="IPR011765">
    <property type="entry name" value="Pept_M16_N"/>
</dbReference>
<proteinExistence type="predicted"/>
<dbReference type="Pfam" id="PF00675">
    <property type="entry name" value="Peptidase_M16"/>
    <property type="match status" value="1"/>
</dbReference>
<keyword evidence="4" id="KW-1185">Reference proteome</keyword>
<evidence type="ECO:0000313" key="3">
    <source>
        <dbReference type="EMBL" id="MCJ2542909.1"/>
    </source>
</evidence>
<dbReference type="Pfam" id="PF05193">
    <property type="entry name" value="Peptidase_M16_C"/>
    <property type="match status" value="1"/>
</dbReference>
<name>A0ABT0CB16_THEVL</name>
<dbReference type="InterPro" id="IPR007863">
    <property type="entry name" value="Peptidase_M16_C"/>
</dbReference>
<evidence type="ECO:0000259" key="2">
    <source>
        <dbReference type="Pfam" id="PF05193"/>
    </source>
</evidence>
<organism evidence="3 4">
    <name type="scientific">Thermostichus vulcanus str. 'Rupite'</name>
    <dbReference type="NCBI Taxonomy" id="2813851"/>
    <lineage>
        <taxon>Bacteria</taxon>
        <taxon>Bacillati</taxon>
        <taxon>Cyanobacteriota</taxon>
        <taxon>Cyanophyceae</taxon>
        <taxon>Thermostichales</taxon>
        <taxon>Thermostichaceae</taxon>
        <taxon>Thermostichus</taxon>
    </lineage>
</organism>
<dbReference type="PANTHER" id="PTHR11851">
    <property type="entry name" value="METALLOPROTEASE"/>
    <property type="match status" value="1"/>
</dbReference>
<dbReference type="SUPFAM" id="SSF63411">
    <property type="entry name" value="LuxS/MPP-like metallohydrolase"/>
    <property type="match status" value="2"/>
</dbReference>
<sequence length="429" mass="47063">MTSTPSATQRGHLQRVVLANGATLLLGQNPTVDILAAHCFFRGGSRVERPEQAGLSNLMAAVLTKGTQQRDSQAIAAWVESLGAALSVDSAADYFEVSLRCVAADFPALLGLLSEILRDPSFPEAEVERERALMLQSIRAQQERPFSLAFDQVRQALYGDHPYALPGIGRPETVGSLTREDLRQYHATHCRPDRMVMVVIGPEPPQQMATHIEAALADWSAPAHSPVDPALPLSPLGQPKLLKLPQPTQQTTMMIGFRGAAAGTADYAALKLLCTYLGNGLSSRLFGELRERCGLAYEVSAFYATRRDPAPFVTYMGTASDNTEMALDRLQAEIHRLHKHPLTPEEVELAQRKLLGQYALSKQTNAQVAQLAGWYEILGLGMEFDQQYLNLVRHLNAEQLHQAVQTYLVMPVLALVGPDQALERVELVL</sequence>
<dbReference type="InterPro" id="IPR011249">
    <property type="entry name" value="Metalloenz_LuxS/M16"/>
</dbReference>
<dbReference type="RefSeq" id="WP_244350191.1">
    <property type="nucleotide sequence ID" value="NZ_JAFIRA010000017.1"/>
</dbReference>
<protein>
    <submittedName>
        <fullName evidence="3">Insulinase family protein</fullName>
    </submittedName>
</protein>